<gene>
    <name evidence="3" type="ORF">LALA0_S08e07514g</name>
</gene>
<reference evidence="3 4" key="1">
    <citation type="submission" date="2014-12" db="EMBL/GenBank/DDBJ databases">
        <authorList>
            <person name="Neuveglise Cecile"/>
        </authorList>
    </citation>
    <scope>NUCLEOTIDE SEQUENCE [LARGE SCALE GENOMIC DNA]</scope>
    <source>
        <strain evidence="3 4">CBS 12615</strain>
    </source>
</reference>
<dbReference type="RefSeq" id="XP_022629865.1">
    <property type="nucleotide sequence ID" value="XM_022771268.1"/>
</dbReference>
<feature type="region of interest" description="Disordered" evidence="1">
    <location>
        <begin position="53"/>
        <end position="112"/>
    </location>
</feature>
<dbReference type="Proteomes" id="UP000054304">
    <property type="component" value="Unassembled WGS sequence"/>
</dbReference>
<dbReference type="GO" id="GO:0061709">
    <property type="term" value="P:reticulophagy"/>
    <property type="evidence" value="ECO:0007669"/>
    <property type="project" value="EnsemblFungi"/>
</dbReference>
<dbReference type="GO" id="GO:0071072">
    <property type="term" value="P:negative regulation of phospholipid biosynthetic process"/>
    <property type="evidence" value="ECO:0007669"/>
    <property type="project" value="EnsemblFungi"/>
</dbReference>
<dbReference type="AlphaFoldDB" id="A0A0C7N6X2"/>
<dbReference type="Pfam" id="PF03907">
    <property type="entry name" value="Spo7"/>
    <property type="match status" value="1"/>
</dbReference>
<name>A0A0C7N6X2_9SACH</name>
<dbReference type="PANTHER" id="PTHR28249:SF1">
    <property type="entry name" value="SPORULATION-SPECIFIC PROTEIN SPO7"/>
    <property type="match status" value="1"/>
</dbReference>
<keyword evidence="2" id="KW-1133">Transmembrane helix</keyword>
<feature type="compositionally biased region" description="Basic residues" evidence="1">
    <location>
        <begin position="57"/>
        <end position="67"/>
    </location>
</feature>
<protein>
    <submittedName>
        <fullName evidence="3">LALA0S08e07514g1_1</fullName>
    </submittedName>
</protein>
<keyword evidence="4" id="KW-1185">Reference proteome</keyword>
<evidence type="ECO:0000256" key="1">
    <source>
        <dbReference type="SAM" id="MobiDB-lite"/>
    </source>
</evidence>
<dbReference type="GO" id="GO:0004721">
    <property type="term" value="F:phosphoprotein phosphatase activity"/>
    <property type="evidence" value="ECO:0007669"/>
    <property type="project" value="EnsemblFungi"/>
</dbReference>
<dbReference type="HOGENOM" id="CLU_065195_0_0_1"/>
<dbReference type="GO" id="GO:0019888">
    <property type="term" value="F:protein phosphatase regulator activity"/>
    <property type="evidence" value="ECO:0007669"/>
    <property type="project" value="InterPro"/>
</dbReference>
<dbReference type="EMBL" id="LN736367">
    <property type="protein sequence ID" value="CEP63652.1"/>
    <property type="molecule type" value="Genomic_DNA"/>
</dbReference>
<evidence type="ECO:0000313" key="4">
    <source>
        <dbReference type="Proteomes" id="UP000054304"/>
    </source>
</evidence>
<evidence type="ECO:0000313" key="3">
    <source>
        <dbReference type="EMBL" id="CEP63652.1"/>
    </source>
</evidence>
<dbReference type="GeneID" id="34687169"/>
<evidence type="ECO:0000256" key="2">
    <source>
        <dbReference type="SAM" id="Phobius"/>
    </source>
</evidence>
<dbReference type="OrthoDB" id="5599171at2759"/>
<feature type="transmembrane region" description="Helical" evidence="2">
    <location>
        <begin position="142"/>
        <end position="162"/>
    </location>
</feature>
<accession>A0A0C7N6X2</accession>
<proteinExistence type="predicted"/>
<dbReference type="GO" id="GO:0071595">
    <property type="term" value="C:Nem1-Spo7 phosphatase complex"/>
    <property type="evidence" value="ECO:0007669"/>
    <property type="project" value="EnsemblFungi"/>
</dbReference>
<dbReference type="InterPro" id="IPR005605">
    <property type="entry name" value="Spo7"/>
</dbReference>
<dbReference type="STRING" id="1245769.A0A0C7N6X2"/>
<sequence length="329" mass="36919">MDSPEELSGESAGNGSKLDAKTGLNVPTVEEINVEQKGFPVVKIDHFTEFADETPLKSRRRPVKTPHRNGGGTPLQSGSGPAHGMTTTTTTTTTTRRRRSSSRGSSKNLKSSTEISPASMIFRNLLILEDDLRRQARQQKALKWQFTLFLALLLGLAAAAFYELYFTQEPVRGLYKVALQFMLIFIMVTIVLFHLSGEYRRTIVIPRKFFTSTNKGIRQFNVKLVKVRSSVSDLGIDLVRLLCRTAASVNLAVVRKALPARMAEKSGTLRFWDAVALRSQPRIGAVDVKLVLNPRAFSAEVREGWEIYRDEFWAREGARRRKEVNEMGS</sequence>
<dbReference type="PANTHER" id="PTHR28249">
    <property type="entry name" value="SPORULATION-SPECIFIC PROTEIN SPO7"/>
    <property type="match status" value="1"/>
</dbReference>
<dbReference type="GO" id="GO:0006998">
    <property type="term" value="P:nuclear envelope organization"/>
    <property type="evidence" value="ECO:0007669"/>
    <property type="project" value="EnsemblFungi"/>
</dbReference>
<organism evidence="3 4">
    <name type="scientific">Lachancea lanzarotensis</name>
    <dbReference type="NCBI Taxonomy" id="1245769"/>
    <lineage>
        <taxon>Eukaryota</taxon>
        <taxon>Fungi</taxon>
        <taxon>Dikarya</taxon>
        <taxon>Ascomycota</taxon>
        <taxon>Saccharomycotina</taxon>
        <taxon>Saccharomycetes</taxon>
        <taxon>Saccharomycetales</taxon>
        <taxon>Saccharomycetaceae</taxon>
        <taxon>Lachancea</taxon>
    </lineage>
</organism>
<feature type="transmembrane region" description="Helical" evidence="2">
    <location>
        <begin position="174"/>
        <end position="195"/>
    </location>
</feature>
<keyword evidence="2" id="KW-0812">Transmembrane</keyword>
<feature type="region of interest" description="Disordered" evidence="1">
    <location>
        <begin position="1"/>
        <end position="25"/>
    </location>
</feature>
<keyword evidence="2" id="KW-0472">Membrane</keyword>